<gene>
    <name evidence="2" type="ORF">VNI00_012829</name>
</gene>
<reference evidence="2 3" key="1">
    <citation type="submission" date="2024-01" db="EMBL/GenBank/DDBJ databases">
        <title>A draft genome for a cacao thread blight-causing isolate of Paramarasmius palmivorus.</title>
        <authorList>
            <person name="Baruah I.K."/>
            <person name="Bukari Y."/>
            <person name="Amoako-Attah I."/>
            <person name="Meinhardt L.W."/>
            <person name="Bailey B.A."/>
            <person name="Cohen S.P."/>
        </authorList>
    </citation>
    <scope>NUCLEOTIDE SEQUENCE [LARGE SCALE GENOMIC DNA]</scope>
    <source>
        <strain evidence="2 3">GH-12</strain>
    </source>
</reference>
<evidence type="ECO:0000313" key="3">
    <source>
        <dbReference type="Proteomes" id="UP001383192"/>
    </source>
</evidence>
<accession>A0AAW0C380</accession>
<protein>
    <submittedName>
        <fullName evidence="2">Uncharacterized protein</fullName>
    </submittedName>
</protein>
<organism evidence="2 3">
    <name type="scientific">Paramarasmius palmivorus</name>
    <dbReference type="NCBI Taxonomy" id="297713"/>
    <lineage>
        <taxon>Eukaryota</taxon>
        <taxon>Fungi</taxon>
        <taxon>Dikarya</taxon>
        <taxon>Basidiomycota</taxon>
        <taxon>Agaricomycotina</taxon>
        <taxon>Agaricomycetes</taxon>
        <taxon>Agaricomycetidae</taxon>
        <taxon>Agaricales</taxon>
        <taxon>Marasmiineae</taxon>
        <taxon>Marasmiaceae</taxon>
        <taxon>Paramarasmius</taxon>
    </lineage>
</organism>
<dbReference type="EMBL" id="JAYKXP010000061">
    <property type="protein sequence ID" value="KAK7033592.1"/>
    <property type="molecule type" value="Genomic_DNA"/>
</dbReference>
<evidence type="ECO:0000313" key="2">
    <source>
        <dbReference type="EMBL" id="KAK7033592.1"/>
    </source>
</evidence>
<proteinExistence type="predicted"/>
<comment type="caution">
    <text evidence="2">The sequence shown here is derived from an EMBL/GenBank/DDBJ whole genome shotgun (WGS) entry which is preliminary data.</text>
</comment>
<feature type="region of interest" description="Disordered" evidence="1">
    <location>
        <begin position="327"/>
        <end position="356"/>
    </location>
</feature>
<dbReference type="AlphaFoldDB" id="A0AAW0C380"/>
<dbReference type="Proteomes" id="UP001383192">
    <property type="component" value="Unassembled WGS sequence"/>
</dbReference>
<feature type="region of interest" description="Disordered" evidence="1">
    <location>
        <begin position="1"/>
        <end position="30"/>
    </location>
</feature>
<feature type="region of interest" description="Disordered" evidence="1">
    <location>
        <begin position="286"/>
        <end position="309"/>
    </location>
</feature>
<sequence length="762" mass="84236">MSSPHYIEQDRDLGNGADELPTYDDLAAQAGPNSRFGRWREWIEKRAAERYNDITPEERLRRRERGWGNEGVYEAEGSSASVSNGSVPVILNQPPTPGATTLTIKTSHLSLSDATSLSVQSQTLYEPSAAPLPPLPSVSNKLRPTHLKMHTFGSRFLPHTKSQIRCILPLPGDRMLLIGHDDGLSVLDMFPREWTEAGHISMKGPEEAQALPIWQGESVFQMSVLELEETTEGSPHGVILALVGPEPETPSGKDSESLRTLRMYNLASLTSLAKWAISQKGARPLDLRRPSNWNAQQTPTKKHRPQSSITKGLKSLIDPNHLPDAQSSSYQALLSPSSTNDGRRSPAPLRQNSEESSWDVVDDLPLRWATDFVPLATSGSRLSSLSVISYALWSSDGRTTSRGGRMLAIATKSNILLYETPKGERAFRFLKEFYTPLPPRNITFFHQAVSDVSRSLSDAGPRFHHSSHHRRAESISTVRETRASVASGSTLSAAYGPQLSLFVIFDKRSGWIRLADSAVGELELYDDHSMHARESTSPTSHRKSRISASFDGPSHSGKWLPPTTFDLPVQTANGQTKRIMILTRGKRTHILPSPLPVGLSPCPPYLIITWKNTPTTVTPRVCEPPDDSSAPPYLQIIALGEMGVEVQERSFAFLGGKGKGKMRADDVMHIEEDTGGDSGFLAVGGHWDRPQFAMQAARYNAGLSRSYSTDSYSSGYSSLESEELANRLDREQGLYCWCRKGLEDWRVFWLGGVHEVSYGEEE</sequence>
<keyword evidence="3" id="KW-1185">Reference proteome</keyword>
<feature type="region of interest" description="Disordered" evidence="1">
    <location>
        <begin position="530"/>
        <end position="556"/>
    </location>
</feature>
<feature type="compositionally biased region" description="Low complexity" evidence="1">
    <location>
        <begin position="327"/>
        <end position="338"/>
    </location>
</feature>
<name>A0AAW0C380_9AGAR</name>
<evidence type="ECO:0000256" key="1">
    <source>
        <dbReference type="SAM" id="MobiDB-lite"/>
    </source>
</evidence>